<dbReference type="PANTHER" id="PTHR46943:SF1">
    <property type="entry name" value="PENTRAXIN-RELATED PROTEIN PTX3"/>
    <property type="match status" value="1"/>
</dbReference>
<dbReference type="PANTHER" id="PTHR46943">
    <property type="entry name" value="PENTRAXIN-RELATED PROTEIN PTX3"/>
    <property type="match status" value="1"/>
</dbReference>
<dbReference type="Pfam" id="PF13385">
    <property type="entry name" value="Laminin_G_3"/>
    <property type="match status" value="2"/>
</dbReference>
<feature type="domain" description="LamG-like jellyroll fold" evidence="4">
    <location>
        <begin position="439"/>
        <end position="583"/>
    </location>
</feature>
<evidence type="ECO:0000313" key="6">
    <source>
        <dbReference type="Proteomes" id="UP001500253"/>
    </source>
</evidence>
<feature type="domain" description="LamG-like jellyroll fold" evidence="4">
    <location>
        <begin position="198"/>
        <end position="338"/>
    </location>
</feature>
<dbReference type="Gene3D" id="2.60.120.200">
    <property type="match status" value="2"/>
</dbReference>
<keyword evidence="6" id="KW-1185">Reference proteome</keyword>
<keyword evidence="2" id="KW-1015">Disulfide bond</keyword>
<dbReference type="Proteomes" id="UP001500253">
    <property type="component" value="Unassembled WGS sequence"/>
</dbReference>
<protein>
    <recommendedName>
        <fullName evidence="4">LamG-like jellyroll fold domain-containing protein</fullName>
    </recommendedName>
</protein>
<sequence>MTAALTVVFAAGGTGLPAELPFGATTAAAADIEPVTITSDRYPDDGRPHEGAGEYGSFTFDAGSADAVRYTYDFTGQARGEVTPSAPGGPVTVRFMPEKAGPHRLSVKAYDRAGYTVGTGSSWFWVSSGRAPQAAWPLGDPEGSEHAEGTGSTPSATAGPGVTFGRPGHGWNTGTAAALDGTSGAYLDAQGSALDTRKAFAVGAWVYLPERPSRSMTVVSQDGSDGPGFALGYDDEADAWAFRVSPAEGTPLSWAVSGGAAPRQSWIHLLGVYDAELGSLRLYVNGRLAREDIQRGRAVATGAGDLQIGREASASGYSGHLRGTVADVRAYDRVVPAPEAEELGVAQPHQVAYWPLESATGGVAPDMDPKRTDEPAGVGLSLRGGASIYTTPDPGCDPGTDPDCVVDPNAYALSGNGHLALDGSTAYADRAAGLLGPEDSFSITARARLSSRDADENQTVLSLSGHSTQAVVVRYSGSTRRWELAVTSRDDSGATVTARDTAVLPSATGSGDHLALVYDATTREVRLYVNGQLAGAETEWANSWDLSTTRLEVGRSMTTSGSGDHFSGAVDEVRVFQGALDADAVPVVSILPSGSSVSEPGDPRTGLTSRGSDT</sequence>
<dbReference type="InterPro" id="IPR006558">
    <property type="entry name" value="LamG-like"/>
</dbReference>
<dbReference type="SUPFAM" id="SSF49899">
    <property type="entry name" value="Concanavalin A-like lectins/glucanases"/>
    <property type="match status" value="2"/>
</dbReference>
<dbReference type="SMART" id="SM00560">
    <property type="entry name" value="LamGL"/>
    <property type="match status" value="2"/>
</dbReference>
<proteinExistence type="predicted"/>
<name>A0ABN3FH32_9ACTN</name>
<feature type="region of interest" description="Disordered" evidence="3">
    <location>
        <begin position="135"/>
        <end position="168"/>
    </location>
</feature>
<comment type="caution">
    <text evidence="5">The sequence shown here is derived from an EMBL/GenBank/DDBJ whole genome shotgun (WGS) entry which is preliminary data.</text>
</comment>
<evidence type="ECO:0000256" key="1">
    <source>
        <dbReference type="ARBA" id="ARBA00022729"/>
    </source>
</evidence>
<evidence type="ECO:0000313" key="5">
    <source>
        <dbReference type="EMBL" id="GAA2330246.1"/>
    </source>
</evidence>
<dbReference type="RefSeq" id="WP_346173373.1">
    <property type="nucleotide sequence ID" value="NZ_BAAASD010000003.1"/>
</dbReference>
<dbReference type="InterPro" id="IPR042837">
    <property type="entry name" value="PTX3"/>
</dbReference>
<organism evidence="5 6">
    <name type="scientific">Streptomyces cuspidosporus</name>
    <dbReference type="NCBI Taxonomy" id="66882"/>
    <lineage>
        <taxon>Bacteria</taxon>
        <taxon>Bacillati</taxon>
        <taxon>Actinomycetota</taxon>
        <taxon>Actinomycetes</taxon>
        <taxon>Kitasatosporales</taxon>
        <taxon>Streptomycetaceae</taxon>
        <taxon>Streptomyces</taxon>
    </lineage>
</organism>
<keyword evidence="1" id="KW-0732">Signal</keyword>
<evidence type="ECO:0000256" key="3">
    <source>
        <dbReference type="SAM" id="MobiDB-lite"/>
    </source>
</evidence>
<gene>
    <name evidence="5" type="ORF">GCM10010246_11420</name>
</gene>
<reference evidence="5 6" key="1">
    <citation type="journal article" date="2019" name="Int. J. Syst. Evol. Microbiol.">
        <title>The Global Catalogue of Microorganisms (GCM) 10K type strain sequencing project: providing services to taxonomists for standard genome sequencing and annotation.</title>
        <authorList>
            <consortium name="The Broad Institute Genomics Platform"/>
            <consortium name="The Broad Institute Genome Sequencing Center for Infectious Disease"/>
            <person name="Wu L."/>
            <person name="Ma J."/>
        </authorList>
    </citation>
    <scope>NUCLEOTIDE SEQUENCE [LARGE SCALE GENOMIC DNA]</scope>
    <source>
        <strain evidence="5 6">JCM 4316</strain>
    </source>
</reference>
<feature type="region of interest" description="Disordered" evidence="3">
    <location>
        <begin position="591"/>
        <end position="614"/>
    </location>
</feature>
<accession>A0ABN3FH32</accession>
<dbReference type="InterPro" id="IPR013320">
    <property type="entry name" value="ConA-like_dom_sf"/>
</dbReference>
<dbReference type="EMBL" id="BAAASD010000003">
    <property type="protein sequence ID" value="GAA2330246.1"/>
    <property type="molecule type" value="Genomic_DNA"/>
</dbReference>
<evidence type="ECO:0000259" key="4">
    <source>
        <dbReference type="SMART" id="SM00560"/>
    </source>
</evidence>
<evidence type="ECO:0000256" key="2">
    <source>
        <dbReference type="ARBA" id="ARBA00023157"/>
    </source>
</evidence>